<keyword evidence="3" id="KW-1185">Reference proteome</keyword>
<protein>
    <submittedName>
        <fullName evidence="2">Uncharacterized protein</fullName>
    </submittedName>
</protein>
<reference evidence="2" key="1">
    <citation type="journal article" date="2014" name="Int. J. Syst. Evol. Microbiol.">
        <title>Complete genome sequence of Corynebacterium casei LMG S-19264T (=DSM 44701T), isolated from a smear-ripened cheese.</title>
        <authorList>
            <consortium name="US DOE Joint Genome Institute (JGI-PGF)"/>
            <person name="Walter F."/>
            <person name="Albersmeier A."/>
            <person name="Kalinowski J."/>
            <person name="Ruckert C."/>
        </authorList>
    </citation>
    <scope>NUCLEOTIDE SEQUENCE</scope>
    <source>
        <strain evidence="2">JCM 4784</strain>
    </source>
</reference>
<evidence type="ECO:0000313" key="3">
    <source>
        <dbReference type="Proteomes" id="UP000608024"/>
    </source>
</evidence>
<dbReference type="Proteomes" id="UP000608024">
    <property type="component" value="Unassembled WGS sequence"/>
</dbReference>
<evidence type="ECO:0000313" key="2">
    <source>
        <dbReference type="EMBL" id="GHE46063.1"/>
    </source>
</evidence>
<feature type="region of interest" description="Disordered" evidence="1">
    <location>
        <begin position="1"/>
        <end position="26"/>
    </location>
</feature>
<dbReference type="EMBL" id="BNBT01000013">
    <property type="protein sequence ID" value="GHE46063.1"/>
    <property type="molecule type" value="Genomic_DNA"/>
</dbReference>
<evidence type="ECO:0000256" key="1">
    <source>
        <dbReference type="SAM" id="MobiDB-lite"/>
    </source>
</evidence>
<proteinExistence type="predicted"/>
<dbReference type="AlphaFoldDB" id="A0A918ZCI0"/>
<sequence length="77" mass="7402">MTRSGAAGSPTPSRQARTSGGGGASTSGLGPLLLSVVAARRVAGLLWAGLAPAGVALLGRGGFDRLDTAGAVRTGRS</sequence>
<comment type="caution">
    <text evidence="2">The sequence shown here is derived from an EMBL/GenBank/DDBJ whole genome shotgun (WGS) entry which is preliminary data.</text>
</comment>
<name>A0A918ZCI0_9ACTN</name>
<reference evidence="2" key="2">
    <citation type="submission" date="2020-09" db="EMBL/GenBank/DDBJ databases">
        <authorList>
            <person name="Sun Q."/>
            <person name="Ohkuma M."/>
        </authorList>
    </citation>
    <scope>NUCLEOTIDE SEQUENCE</scope>
    <source>
        <strain evidence="2">JCM 4784</strain>
    </source>
</reference>
<accession>A0A918ZCI0</accession>
<organism evidence="2 3">
    <name type="scientific">Streptomyces longispororuber</name>
    <dbReference type="NCBI Taxonomy" id="68230"/>
    <lineage>
        <taxon>Bacteria</taxon>
        <taxon>Bacillati</taxon>
        <taxon>Actinomycetota</taxon>
        <taxon>Actinomycetes</taxon>
        <taxon>Kitasatosporales</taxon>
        <taxon>Streptomycetaceae</taxon>
        <taxon>Streptomyces</taxon>
    </lineage>
</organism>
<dbReference type="RefSeq" id="WP_268257271.1">
    <property type="nucleotide sequence ID" value="NZ_BNBT01000013.1"/>
</dbReference>
<gene>
    <name evidence="2" type="ORF">GCM10018785_14720</name>
</gene>